<evidence type="ECO:0000256" key="3">
    <source>
        <dbReference type="ARBA" id="ARBA00022692"/>
    </source>
</evidence>
<feature type="transmembrane region" description="Helical" evidence="7">
    <location>
        <begin position="108"/>
        <end position="127"/>
    </location>
</feature>
<feature type="transmembrane region" description="Helical" evidence="7">
    <location>
        <begin position="462"/>
        <end position="484"/>
    </location>
</feature>
<keyword evidence="4 7" id="KW-1133">Transmembrane helix</keyword>
<dbReference type="Pfam" id="PF06609">
    <property type="entry name" value="TRI12"/>
    <property type="match status" value="1"/>
</dbReference>
<feature type="compositionally biased region" description="Basic and acidic residues" evidence="6">
    <location>
        <begin position="1"/>
        <end position="15"/>
    </location>
</feature>
<dbReference type="PANTHER" id="PTHR23501">
    <property type="entry name" value="MAJOR FACILITATOR SUPERFAMILY"/>
    <property type="match status" value="1"/>
</dbReference>
<sequence>MFFRSHTFDKMEEARTSTSRSQEFEKQDGNVVEMGSMAATPLNEQDNQKLAQVGSNGPVVHEKMNFRLFMTLVCMSFLWISCQMPLFLFGSILTLIYKDIGGVDRYSWFMIAYLIANAALCPFVGALSDLFGKQKVAIMGQASLVIGAIVVSTASNMNVAIGGQVFSGMGAGINELIALSGTAEVVPVKDRGKYVAAVIFTLIPFCPAVLYAQYIASDGGSWRYNGILLGVWNFIGLLLCIFFYRSPSRLSEDYTARDVLRKIDFIGGALSISGVTLFMMGLQWGAVQYNWGSVHNLVPLLIGLALLAAFVVWELRAPYPMVPRAMFSKARTTMIVILLLIFISGGTFFALILLYPSQVFNVWGDDPVKVGLRSLPIGFGIMGGAVIGLVLIPISKGRMREIMIFFTALMTAATGALSIAAPDNLPTALVLVSLGCTAVGAVVIPSTIIAQIACPDDLIATVTALTLSVRFIGGAIGFSIYIAVFSKQATKYLTEMATNTIAMNAIVNPLIPAGRAAIEEIVRAIANARFDIVKEVLANDSSVLQRDAFPTILAASQEAFAKAYRLPYYISIAFGGACFILSFFIGDLREYLTSDILVHV</sequence>
<dbReference type="InterPro" id="IPR010573">
    <property type="entry name" value="MFS_Str1/Tri12-like"/>
</dbReference>
<feature type="transmembrane region" description="Helical" evidence="7">
    <location>
        <begin position="222"/>
        <end position="244"/>
    </location>
</feature>
<feature type="transmembrane region" description="Helical" evidence="7">
    <location>
        <begin position="335"/>
        <end position="355"/>
    </location>
</feature>
<feature type="transmembrane region" description="Helical" evidence="7">
    <location>
        <begin position="427"/>
        <end position="450"/>
    </location>
</feature>
<keyword evidence="5 7" id="KW-0472">Membrane</keyword>
<comment type="subcellular location">
    <subcellularLocation>
        <location evidence="1">Membrane</location>
        <topology evidence="1">Multi-pass membrane protein</topology>
    </subcellularLocation>
</comment>
<dbReference type="PROSITE" id="PS50850">
    <property type="entry name" value="MFS"/>
    <property type="match status" value="1"/>
</dbReference>
<feature type="transmembrane region" description="Helical" evidence="7">
    <location>
        <begin position="265"/>
        <end position="285"/>
    </location>
</feature>
<evidence type="ECO:0000256" key="6">
    <source>
        <dbReference type="SAM" id="MobiDB-lite"/>
    </source>
</evidence>
<organism evidence="9 10">
    <name type="scientific">Curvularia clavata</name>
    <dbReference type="NCBI Taxonomy" id="95742"/>
    <lineage>
        <taxon>Eukaryota</taxon>
        <taxon>Fungi</taxon>
        <taxon>Dikarya</taxon>
        <taxon>Ascomycota</taxon>
        <taxon>Pezizomycotina</taxon>
        <taxon>Dothideomycetes</taxon>
        <taxon>Pleosporomycetidae</taxon>
        <taxon>Pleosporales</taxon>
        <taxon>Pleosporineae</taxon>
        <taxon>Pleosporaceae</taxon>
        <taxon>Curvularia</taxon>
    </lineage>
</organism>
<feature type="transmembrane region" description="Helical" evidence="7">
    <location>
        <begin position="68"/>
        <end position="96"/>
    </location>
</feature>
<dbReference type="Gene3D" id="1.20.1250.20">
    <property type="entry name" value="MFS general substrate transporter like domains"/>
    <property type="match status" value="1"/>
</dbReference>
<keyword evidence="3 7" id="KW-0812">Transmembrane</keyword>
<evidence type="ECO:0000259" key="8">
    <source>
        <dbReference type="PROSITE" id="PS50850"/>
    </source>
</evidence>
<dbReference type="InterPro" id="IPR036259">
    <property type="entry name" value="MFS_trans_sf"/>
</dbReference>
<feature type="transmembrane region" description="Helical" evidence="7">
    <location>
        <begin position="566"/>
        <end position="585"/>
    </location>
</feature>
<feature type="transmembrane region" description="Helical" evidence="7">
    <location>
        <begin position="136"/>
        <end position="155"/>
    </location>
</feature>
<dbReference type="EMBL" id="CP089275">
    <property type="protein sequence ID" value="USP76128.1"/>
    <property type="molecule type" value="Genomic_DNA"/>
</dbReference>
<dbReference type="GO" id="GO:0005886">
    <property type="term" value="C:plasma membrane"/>
    <property type="evidence" value="ECO:0007669"/>
    <property type="project" value="TreeGrafter"/>
</dbReference>
<evidence type="ECO:0000256" key="2">
    <source>
        <dbReference type="ARBA" id="ARBA00022448"/>
    </source>
</evidence>
<dbReference type="AlphaFoldDB" id="A0A9Q8Z970"/>
<dbReference type="OrthoDB" id="4161376at2759"/>
<evidence type="ECO:0000256" key="5">
    <source>
        <dbReference type="ARBA" id="ARBA00023136"/>
    </source>
</evidence>
<dbReference type="SUPFAM" id="SSF103473">
    <property type="entry name" value="MFS general substrate transporter"/>
    <property type="match status" value="1"/>
</dbReference>
<accession>A0A9Q8Z970</accession>
<dbReference type="VEuPathDB" id="FungiDB:yc1106_03402"/>
<evidence type="ECO:0000256" key="4">
    <source>
        <dbReference type="ARBA" id="ARBA00022989"/>
    </source>
</evidence>
<evidence type="ECO:0000313" key="9">
    <source>
        <dbReference type="EMBL" id="USP76128.1"/>
    </source>
</evidence>
<protein>
    <recommendedName>
        <fullName evidence="8">Major facilitator superfamily (MFS) profile domain-containing protein</fullName>
    </recommendedName>
</protein>
<keyword evidence="10" id="KW-1185">Reference proteome</keyword>
<feature type="domain" description="Major facilitator superfamily (MFS) profile" evidence="8">
    <location>
        <begin position="69"/>
        <end position="515"/>
    </location>
</feature>
<evidence type="ECO:0000256" key="1">
    <source>
        <dbReference type="ARBA" id="ARBA00004141"/>
    </source>
</evidence>
<feature type="transmembrane region" description="Helical" evidence="7">
    <location>
        <begin position="297"/>
        <end position="315"/>
    </location>
</feature>
<feature type="transmembrane region" description="Helical" evidence="7">
    <location>
        <begin position="402"/>
        <end position="421"/>
    </location>
</feature>
<proteinExistence type="predicted"/>
<dbReference type="PANTHER" id="PTHR23501:SF109">
    <property type="entry name" value="MAJOR FACILITATOR SUPERFAMILY (MFS) PROFILE DOMAIN-CONTAINING PROTEIN-RELATED"/>
    <property type="match status" value="1"/>
</dbReference>
<gene>
    <name evidence="9" type="ORF">yc1106_03402</name>
</gene>
<dbReference type="InterPro" id="IPR020846">
    <property type="entry name" value="MFS_dom"/>
</dbReference>
<reference evidence="9" key="1">
    <citation type="submission" date="2021-12" db="EMBL/GenBank/DDBJ databases">
        <title>Curvularia clavata genome.</title>
        <authorList>
            <person name="Cao Y."/>
        </authorList>
    </citation>
    <scope>NUCLEOTIDE SEQUENCE</scope>
    <source>
        <strain evidence="9">Yc1106</strain>
    </source>
</reference>
<keyword evidence="2" id="KW-0813">Transport</keyword>
<dbReference type="Proteomes" id="UP001056012">
    <property type="component" value="Chromosome 2"/>
</dbReference>
<feature type="transmembrane region" description="Helical" evidence="7">
    <location>
        <begin position="375"/>
        <end position="395"/>
    </location>
</feature>
<name>A0A9Q8Z970_CURCL</name>
<evidence type="ECO:0000256" key="7">
    <source>
        <dbReference type="SAM" id="Phobius"/>
    </source>
</evidence>
<dbReference type="GO" id="GO:0022857">
    <property type="term" value="F:transmembrane transporter activity"/>
    <property type="evidence" value="ECO:0007669"/>
    <property type="project" value="InterPro"/>
</dbReference>
<feature type="region of interest" description="Disordered" evidence="6">
    <location>
        <begin position="1"/>
        <end position="25"/>
    </location>
</feature>
<feature type="transmembrane region" description="Helical" evidence="7">
    <location>
        <begin position="194"/>
        <end position="216"/>
    </location>
</feature>
<evidence type="ECO:0000313" key="10">
    <source>
        <dbReference type="Proteomes" id="UP001056012"/>
    </source>
</evidence>